<dbReference type="PANTHER" id="PTHR15297:SF2">
    <property type="entry name" value="IMMUNOGLOBULIN SUPERFAMILY MEMBER 6"/>
    <property type="match status" value="1"/>
</dbReference>
<evidence type="ECO:0000313" key="4">
    <source>
        <dbReference type="Ensembl" id="ENSDARP00000123634"/>
    </source>
</evidence>
<evidence type="ECO:0000313" key="5">
    <source>
        <dbReference type="ZFIN" id="ZDB-GENE-100922-126"/>
    </source>
</evidence>
<dbReference type="PaxDb" id="7955-ENSDARP00000123634"/>
<dbReference type="OMA" id="VTIECTF"/>
<feature type="compositionally biased region" description="Basic and acidic residues" evidence="1">
    <location>
        <begin position="230"/>
        <end position="242"/>
    </location>
</feature>
<organism evidence="4">
    <name type="scientific">Danio rerio</name>
    <name type="common">Zebrafish</name>
    <name type="synonym">Brachydanio rerio</name>
    <dbReference type="NCBI Taxonomy" id="7955"/>
    <lineage>
        <taxon>Eukaryota</taxon>
        <taxon>Metazoa</taxon>
        <taxon>Chordata</taxon>
        <taxon>Craniata</taxon>
        <taxon>Vertebrata</taxon>
        <taxon>Euteleostomi</taxon>
        <taxon>Actinopterygii</taxon>
        <taxon>Neopterygii</taxon>
        <taxon>Teleostei</taxon>
        <taxon>Ostariophysi</taxon>
        <taxon>Cypriniformes</taxon>
        <taxon>Danionidae</taxon>
        <taxon>Danioninae</taxon>
        <taxon>Danio</taxon>
    </lineage>
</organism>
<keyword evidence="2" id="KW-1133">Transmembrane helix</keyword>
<gene>
    <name evidence="4 5" type="primary">si:ch211-139g16.8</name>
</gene>
<dbReference type="InterPro" id="IPR007110">
    <property type="entry name" value="Ig-like_dom"/>
</dbReference>
<reference evidence="4" key="1">
    <citation type="submission" date="2011-07" db="UniProtKB">
        <authorList>
            <consortium name="Ensembl"/>
        </authorList>
    </citation>
    <scope>IDENTIFICATION</scope>
    <source>
        <strain evidence="4">Tuebingen</strain>
    </source>
</reference>
<feature type="transmembrane region" description="Helical" evidence="2">
    <location>
        <begin position="21"/>
        <end position="40"/>
    </location>
</feature>
<dbReference type="PROSITE" id="PS50835">
    <property type="entry name" value="IG_LIKE"/>
    <property type="match status" value="1"/>
</dbReference>
<evidence type="ECO:0000256" key="1">
    <source>
        <dbReference type="SAM" id="MobiDB-lite"/>
    </source>
</evidence>
<keyword evidence="2" id="KW-0472">Membrane</keyword>
<dbReference type="PANTHER" id="PTHR15297">
    <property type="entry name" value="IMMUNOGLOBULIN SUPERFAMILY MEMBER 6"/>
    <property type="match status" value="1"/>
</dbReference>
<dbReference type="InterPro" id="IPR013106">
    <property type="entry name" value="Ig_V-set"/>
</dbReference>
<reference evidence="4" key="2">
    <citation type="journal article" date="2013" name="Nature">
        <title>The zebrafish reference genome sequence and its relationship to the human genome.</title>
        <authorList>
            <consortium name="Genome Reference Consortium Zebrafish"/>
            <person name="Howe K."/>
            <person name="Clark M.D."/>
            <person name="Torroja C.F."/>
            <person name="Torrance J."/>
            <person name="Berthelot C."/>
            <person name="Muffato M."/>
            <person name="Collins J.E."/>
            <person name="Humphray S."/>
            <person name="McLaren K."/>
            <person name="Matthews L."/>
            <person name="McLaren S."/>
            <person name="Sealy I."/>
            <person name="Caccamo M."/>
            <person name="Churcher C."/>
            <person name="Scott C."/>
            <person name="Barrett J.C."/>
            <person name="Koch R."/>
            <person name="Rauch G.J."/>
            <person name="White S."/>
            <person name="Chow W."/>
            <person name="Kilian B."/>
            <person name="Quintais L.T."/>
            <person name="Guerra-Assuncao J.A."/>
            <person name="Zhou Y."/>
            <person name="Gu Y."/>
            <person name="Yen J."/>
            <person name="Vogel J.H."/>
            <person name="Eyre T."/>
            <person name="Redmond S."/>
            <person name="Banerjee R."/>
            <person name="Chi J."/>
            <person name="Fu B."/>
            <person name="Langley E."/>
            <person name="Maguire S.F."/>
            <person name="Laird G.K."/>
            <person name="Lloyd D."/>
            <person name="Kenyon E."/>
            <person name="Donaldson S."/>
            <person name="Sehra H."/>
            <person name="Almeida-King J."/>
            <person name="Loveland J."/>
            <person name="Trevanion S."/>
            <person name="Jones M."/>
            <person name="Quail M."/>
            <person name="Willey D."/>
            <person name="Hunt A."/>
            <person name="Burton J."/>
            <person name="Sims S."/>
            <person name="McLay K."/>
            <person name="Plumb B."/>
            <person name="Davis J."/>
            <person name="Clee C."/>
            <person name="Oliver K."/>
            <person name="Clark R."/>
            <person name="Riddle C."/>
            <person name="Elliot D."/>
            <person name="Eliott D."/>
            <person name="Threadgold G."/>
            <person name="Harden G."/>
            <person name="Ware D."/>
            <person name="Begum S."/>
            <person name="Mortimore B."/>
            <person name="Mortimer B."/>
            <person name="Kerry G."/>
            <person name="Heath P."/>
            <person name="Phillimore B."/>
            <person name="Tracey A."/>
            <person name="Corby N."/>
            <person name="Dunn M."/>
            <person name="Johnson C."/>
            <person name="Wood J."/>
            <person name="Clark S."/>
            <person name="Pelan S."/>
            <person name="Griffiths G."/>
            <person name="Smith M."/>
            <person name="Glithero R."/>
            <person name="Howden P."/>
            <person name="Barker N."/>
            <person name="Lloyd C."/>
            <person name="Stevens C."/>
            <person name="Harley J."/>
            <person name="Holt K."/>
            <person name="Panagiotidis G."/>
            <person name="Lovell J."/>
            <person name="Beasley H."/>
            <person name="Henderson C."/>
            <person name="Gordon D."/>
            <person name="Auger K."/>
            <person name="Wright D."/>
            <person name="Collins J."/>
            <person name="Raisen C."/>
            <person name="Dyer L."/>
            <person name="Leung K."/>
            <person name="Robertson L."/>
            <person name="Ambridge K."/>
            <person name="Leongamornlert D."/>
            <person name="McGuire S."/>
            <person name="Gilderthorp R."/>
            <person name="Griffiths C."/>
            <person name="Manthravadi D."/>
            <person name="Nichol S."/>
            <person name="Barker G."/>
            <person name="Whitehead S."/>
            <person name="Kay M."/>
            <person name="Brown J."/>
            <person name="Murnane C."/>
            <person name="Gray E."/>
            <person name="Humphries M."/>
            <person name="Sycamore N."/>
            <person name="Barker D."/>
            <person name="Saunders D."/>
            <person name="Wallis J."/>
            <person name="Babbage A."/>
            <person name="Hammond S."/>
            <person name="Mashreghi-Mohammadi M."/>
            <person name="Barr L."/>
            <person name="Martin S."/>
            <person name="Wray P."/>
            <person name="Ellington A."/>
            <person name="Matthews N."/>
            <person name="Ellwood M."/>
            <person name="Woodmansey R."/>
            <person name="Clark G."/>
            <person name="Cooper J."/>
            <person name="Cooper J."/>
            <person name="Tromans A."/>
            <person name="Grafham D."/>
            <person name="Skuce C."/>
            <person name="Pandian R."/>
            <person name="Andrews R."/>
            <person name="Harrison E."/>
            <person name="Kimberley A."/>
            <person name="Garnett J."/>
            <person name="Fosker N."/>
            <person name="Hall R."/>
            <person name="Garner P."/>
            <person name="Kelly D."/>
            <person name="Bird C."/>
            <person name="Palmer S."/>
            <person name="Gehring I."/>
            <person name="Berger A."/>
            <person name="Dooley C.M."/>
            <person name="Ersan-Urun Z."/>
            <person name="Eser C."/>
            <person name="Geiger H."/>
            <person name="Geisler M."/>
            <person name="Karotki L."/>
            <person name="Kirn A."/>
            <person name="Konantz J."/>
            <person name="Konantz M."/>
            <person name="Oberlander M."/>
            <person name="Rudolph-Geiger S."/>
            <person name="Teucke M."/>
            <person name="Lanz C."/>
            <person name="Raddatz G."/>
            <person name="Osoegawa K."/>
            <person name="Zhu B."/>
            <person name="Rapp A."/>
            <person name="Widaa S."/>
            <person name="Langford C."/>
            <person name="Yang F."/>
            <person name="Schuster S.C."/>
            <person name="Carter N.P."/>
            <person name="Harrow J."/>
            <person name="Ning Z."/>
            <person name="Herrero J."/>
            <person name="Searle S.M."/>
            <person name="Enright A."/>
            <person name="Geisler R."/>
            <person name="Plasterk R.H."/>
            <person name="Lee C."/>
            <person name="Westerfield M."/>
            <person name="de Jong P.J."/>
            <person name="Zon L.I."/>
            <person name="Postlethwait J.H."/>
            <person name="Nusslein-Volhard C."/>
            <person name="Hubbard T.J."/>
            <person name="Roest Crollius H."/>
            <person name="Rogers J."/>
            <person name="Stemple D.L."/>
        </authorList>
    </citation>
    <scope>NUCLEOTIDE SEQUENCE [LARGE SCALE GENOMIC DNA]</scope>
    <source>
        <strain evidence="4">Tuebingen</strain>
    </source>
</reference>
<keyword evidence="2" id="KW-0812">Transmembrane</keyword>
<dbReference type="ZFIN" id="ZDB-GENE-100922-126">
    <property type="gene designation" value="si:ch211-139g16.8"/>
</dbReference>
<dbReference type="KEGG" id="dre:101885410"/>
<evidence type="ECO:0000256" key="2">
    <source>
        <dbReference type="SAM" id="Phobius"/>
    </source>
</evidence>
<dbReference type="GeneTree" id="ENSGT00390000014131"/>
<name>E9QBF7_DANRE</name>
<dbReference type="EMBL" id="CR392027">
    <property type="status" value="NOT_ANNOTATED_CDS"/>
    <property type="molecule type" value="Genomic_DNA"/>
</dbReference>
<dbReference type="RefSeq" id="XP_073800381.1">
    <property type="nucleotide sequence ID" value="XM_073944280.1"/>
</dbReference>
<dbReference type="GeneID" id="101885410"/>
<dbReference type="STRING" id="7955.ENSDARP00000123634"/>
<dbReference type="InterPro" id="IPR036179">
    <property type="entry name" value="Ig-like_dom_sf"/>
</dbReference>
<dbReference type="Ensembl" id="ENSDART00000146114.2">
    <property type="protein sequence ID" value="ENSDARP00000123634.1"/>
    <property type="gene ID" value="ENSDARG00000093074.2"/>
</dbReference>
<dbReference type="InParanoid" id="E9QBF7"/>
<dbReference type="Bgee" id="ENSDARG00000093074">
    <property type="expression patterns" value="Expressed in granulocyte and 12 other cell types or tissues"/>
</dbReference>
<sequence length="256" mass="28716">MSSEMKNNQKQTLMKGRGVTHSCGITFPFTIIIIIIFFTFNSANECRVDVQQSKSLIRKTEQQSVSIPCSVNTSCLNLNPQISWFVFKKDSHYQINLIIQPQKFTLHQGDLTIQSLSKADCGVYYCAAALSGHTNEGAQAIGKGTTLKVSEQGFTTGQVLLVALLVLLSVYSLLILGILICIKTGQFKSVFKRRLGKNENKDFSKQVLFSGVVQELYKRNLPKHGKIQTHYKDPQDKPKGHENVQPNEDVYQNLDE</sequence>
<dbReference type="InterPro" id="IPR039089">
    <property type="entry name" value="IGSF6"/>
</dbReference>
<feature type="domain" description="Ig-like" evidence="3">
    <location>
        <begin position="28"/>
        <end position="142"/>
    </location>
</feature>
<protein>
    <submittedName>
        <fullName evidence="4">Si:ch211-139g16.8</fullName>
    </submittedName>
</protein>
<accession>E9QBF7</accession>
<dbReference type="Gene3D" id="2.60.40.10">
    <property type="entry name" value="Immunoglobulins"/>
    <property type="match status" value="1"/>
</dbReference>
<dbReference type="InterPro" id="IPR003599">
    <property type="entry name" value="Ig_sub"/>
</dbReference>
<dbReference type="CDD" id="cd00099">
    <property type="entry name" value="IgV"/>
    <property type="match status" value="1"/>
</dbReference>
<feature type="transmembrane region" description="Helical" evidence="2">
    <location>
        <begin position="159"/>
        <end position="182"/>
    </location>
</feature>
<dbReference type="AlphaFoldDB" id="E9QBF7"/>
<dbReference type="SMART" id="SM00409">
    <property type="entry name" value="IG"/>
    <property type="match status" value="1"/>
</dbReference>
<dbReference type="SUPFAM" id="SSF48726">
    <property type="entry name" value="Immunoglobulin"/>
    <property type="match status" value="1"/>
</dbReference>
<dbReference type="eggNOG" id="ENOG502S4JY">
    <property type="taxonomic scope" value="Eukaryota"/>
</dbReference>
<dbReference type="InterPro" id="IPR013783">
    <property type="entry name" value="Ig-like_fold"/>
</dbReference>
<dbReference type="AGR" id="ZFIN:ZDB-GENE-100922-126"/>
<dbReference type="Pfam" id="PF07686">
    <property type="entry name" value="V-set"/>
    <property type="match status" value="1"/>
</dbReference>
<proteinExistence type="predicted"/>
<evidence type="ECO:0000259" key="3">
    <source>
        <dbReference type="PROSITE" id="PS50835"/>
    </source>
</evidence>
<feature type="region of interest" description="Disordered" evidence="1">
    <location>
        <begin position="227"/>
        <end position="256"/>
    </location>
</feature>
<dbReference type="HOGENOM" id="CLU_1085704_0_0_1"/>
<dbReference type="OrthoDB" id="9905432at2759"/>